<name>A0ABQ6NGP8_9BACL</name>
<keyword evidence="2" id="KW-1185">Reference proteome</keyword>
<dbReference type="SUPFAM" id="SSF53474">
    <property type="entry name" value="alpha/beta-Hydrolases"/>
    <property type="match status" value="1"/>
</dbReference>
<dbReference type="EMBL" id="BTCL01000003">
    <property type="protein sequence ID" value="GMK44256.1"/>
    <property type="molecule type" value="Genomic_DNA"/>
</dbReference>
<comment type="caution">
    <text evidence="1">The sequence shown here is derived from an EMBL/GenBank/DDBJ whole genome shotgun (WGS) entry which is preliminary data.</text>
</comment>
<keyword evidence="1" id="KW-0378">Hydrolase</keyword>
<dbReference type="GO" id="GO:0016787">
    <property type="term" value="F:hydrolase activity"/>
    <property type="evidence" value="ECO:0007669"/>
    <property type="project" value="UniProtKB-KW"/>
</dbReference>
<protein>
    <submittedName>
        <fullName evidence="1">Alpha/beta hydrolase</fullName>
    </submittedName>
</protein>
<gene>
    <name evidence="1" type="ORF">PghCCS26_13830</name>
</gene>
<organism evidence="1 2">
    <name type="scientific">Paenibacillus glycanilyticus</name>
    <dbReference type="NCBI Taxonomy" id="126569"/>
    <lineage>
        <taxon>Bacteria</taxon>
        <taxon>Bacillati</taxon>
        <taxon>Bacillota</taxon>
        <taxon>Bacilli</taxon>
        <taxon>Bacillales</taxon>
        <taxon>Paenibacillaceae</taxon>
        <taxon>Paenibacillus</taxon>
    </lineage>
</organism>
<reference evidence="1 2" key="1">
    <citation type="submission" date="2023-05" db="EMBL/GenBank/DDBJ databases">
        <title>Draft genome of Paenibacillus sp. CCS26.</title>
        <authorList>
            <person name="Akita H."/>
            <person name="Shinto Y."/>
            <person name="Kimura Z."/>
        </authorList>
    </citation>
    <scope>NUCLEOTIDE SEQUENCE [LARGE SCALE GENOMIC DNA]</scope>
    <source>
        <strain evidence="1 2">CCS26</strain>
    </source>
</reference>
<proteinExistence type="predicted"/>
<evidence type="ECO:0000313" key="1">
    <source>
        <dbReference type="EMBL" id="GMK44256.1"/>
    </source>
</evidence>
<sequence>MKFEIVSVPSFWGTDLKQKLISVQERNNKLVVLFPGRNYSCELPLLYYAGNVALQHNYDLFILEYGYQAARTGFDMNDLSRVIDECYDSIKSKVDSYNEIIFISKSMGTIVAGEVYKRLQIKAKHIYLTPLVETIPFINASEGIVIYGGNDPYFTRENAIEIESKQRVFEIPNADHGLESGNIDENLTILRKVIDFYKGELQLIKE</sequence>
<evidence type="ECO:0000313" key="2">
    <source>
        <dbReference type="Proteomes" id="UP001285921"/>
    </source>
</evidence>
<dbReference type="InterPro" id="IPR017018">
    <property type="entry name" value="UCP033634"/>
</dbReference>
<dbReference type="InterPro" id="IPR029058">
    <property type="entry name" value="AB_hydrolase_fold"/>
</dbReference>
<dbReference type="Proteomes" id="UP001285921">
    <property type="component" value="Unassembled WGS sequence"/>
</dbReference>
<dbReference type="PIRSF" id="PIRSF033634">
    <property type="entry name" value="UCP033634"/>
    <property type="match status" value="1"/>
</dbReference>
<dbReference type="RefSeq" id="WP_317979292.1">
    <property type="nucleotide sequence ID" value="NZ_BTCL01000003.1"/>
</dbReference>
<accession>A0ABQ6NGP8</accession>
<dbReference type="Gene3D" id="3.40.50.1820">
    <property type="entry name" value="alpha/beta hydrolase"/>
    <property type="match status" value="1"/>
</dbReference>